<reference evidence="1 2" key="1">
    <citation type="submission" date="2016-12" db="EMBL/GenBank/DDBJ databases">
        <authorList>
            <person name="Song W.-J."/>
            <person name="Kurnit D.M."/>
        </authorList>
    </citation>
    <scope>NUCLEOTIDE SEQUENCE [LARGE SCALE GENOMIC DNA]</scope>
    <source>
        <strain evidence="1 2">HSG9</strain>
    </source>
</reference>
<evidence type="ECO:0008006" key="3">
    <source>
        <dbReference type="Google" id="ProtNLM"/>
    </source>
</evidence>
<accession>A0A1V6LU67</accession>
<name>A0A1V6LU67_9FLAO</name>
<dbReference type="Proteomes" id="UP000191680">
    <property type="component" value="Unassembled WGS sequence"/>
</dbReference>
<gene>
    <name evidence="1" type="ORF">BUL40_03680</name>
</gene>
<evidence type="ECO:0000313" key="1">
    <source>
        <dbReference type="EMBL" id="OQD43721.1"/>
    </source>
</evidence>
<dbReference type="AlphaFoldDB" id="A0A1V6LU67"/>
<dbReference type="RefSeq" id="WP_080318129.1">
    <property type="nucleotide sequence ID" value="NZ_MTBC01000002.1"/>
</dbReference>
<evidence type="ECO:0000313" key="2">
    <source>
        <dbReference type="Proteomes" id="UP000191680"/>
    </source>
</evidence>
<keyword evidence="2" id="KW-1185">Reference proteome</keyword>
<organism evidence="1 2">
    <name type="scientific">Croceivirga radicis</name>
    <dbReference type="NCBI Taxonomy" id="1929488"/>
    <lineage>
        <taxon>Bacteria</taxon>
        <taxon>Pseudomonadati</taxon>
        <taxon>Bacteroidota</taxon>
        <taxon>Flavobacteriia</taxon>
        <taxon>Flavobacteriales</taxon>
        <taxon>Flavobacteriaceae</taxon>
        <taxon>Croceivirga</taxon>
    </lineage>
</organism>
<comment type="caution">
    <text evidence="1">The sequence shown here is derived from an EMBL/GenBank/DDBJ whole genome shotgun (WGS) entry which is preliminary data.</text>
</comment>
<dbReference type="OrthoDB" id="997414at2"/>
<proteinExistence type="predicted"/>
<protein>
    <recommendedName>
        <fullName evidence="3">Tetratricopeptide repeat protein</fullName>
    </recommendedName>
</protein>
<dbReference type="EMBL" id="MTBC01000002">
    <property type="protein sequence ID" value="OQD43721.1"/>
    <property type="molecule type" value="Genomic_DNA"/>
</dbReference>
<sequence>MKKQILFAFLVCTCANFIFGQSANLKKHVIYPSFVRLPIKPVVEDANRTYSIVSSNSESLTSAFPQNYFESKININGFTKLERDAYLTINSTLLDVNITSTDIERRTKTEKDKDGNEKSYTEYRGIVNYTTDGRVTIKSVDENLNYLLTYKDELKKEGDWTRNYKSAATYVKSMNYRTLRMEYVKSVIDNLNFRVNELYGYVPIKPMRLFWILNSKKHPENPAQKEAWSTIEAAFKGMKAQEPVNGVKESLQPAISYFESIPGKYPGDDKKSKKLRYGAYYNLGHIYLLLDDIENAKIYGNKIIENDYDKGDGKRLIKRADQLAELFDKNQVNTRHFEIITEDKTGFNAVEANQVADNNQEDEEEFDAANHPDYSLSYVMMQSGDTLAGYVNMTKLTSLYNKLSVFVKDFEGKTVPRTIAASEVDMVVFGNGEKLYTIPFKEAAEAVTLNKANTGHKFVKRLYSSKYFKLYQFRNNELVIMQKGSKAGESTLSTKWALGFRKQLGAMLGETCPDLGERVKEKEFRNNSEDLIAFMKAYKECMDE</sequence>